<dbReference type="RefSeq" id="WP_211631136.1">
    <property type="nucleotide sequence ID" value="NZ_CP073100.1"/>
</dbReference>
<accession>A0A975G7Z0</accession>
<protein>
    <submittedName>
        <fullName evidence="3">Autotransporter-associated beta strand repeat-containing protein</fullName>
    </submittedName>
</protein>
<dbReference type="NCBIfam" id="TIGR02601">
    <property type="entry name" value="autotrns_rpt"/>
    <property type="match status" value="10"/>
</dbReference>
<proteinExistence type="predicted"/>
<feature type="signal peptide" evidence="2">
    <location>
        <begin position="1"/>
        <end position="24"/>
    </location>
</feature>
<evidence type="ECO:0000256" key="2">
    <source>
        <dbReference type="SAM" id="SignalP"/>
    </source>
</evidence>
<evidence type="ECO:0000313" key="3">
    <source>
        <dbReference type="EMBL" id="QUE50997.1"/>
    </source>
</evidence>
<dbReference type="Proteomes" id="UP000676169">
    <property type="component" value="Chromosome"/>
</dbReference>
<dbReference type="Pfam" id="PF12951">
    <property type="entry name" value="PATR"/>
    <property type="match status" value="11"/>
</dbReference>
<reference evidence="3" key="1">
    <citation type="submission" date="2021-04" db="EMBL/GenBank/DDBJ databases">
        <title>Luteolibacter sp. 32A isolated from the skin of an Anderson's salamander (Ambystoma andersonii).</title>
        <authorList>
            <person name="Spergser J."/>
            <person name="Busse H.-J."/>
        </authorList>
    </citation>
    <scope>NUCLEOTIDE SEQUENCE</scope>
    <source>
        <strain evidence="3">32A</strain>
    </source>
</reference>
<keyword evidence="1 2" id="KW-0732">Signal</keyword>
<dbReference type="InterPro" id="IPR011050">
    <property type="entry name" value="Pectin_lyase_fold/virulence"/>
</dbReference>
<dbReference type="SUPFAM" id="SSF51126">
    <property type="entry name" value="Pectin lyase-like"/>
    <property type="match status" value="2"/>
</dbReference>
<name>A0A975G7Z0_9BACT</name>
<dbReference type="InterPro" id="IPR013425">
    <property type="entry name" value="Autotrns_rpt"/>
</dbReference>
<organism evidence="3 4">
    <name type="scientific">Luteolibacter ambystomatis</name>
    <dbReference type="NCBI Taxonomy" id="2824561"/>
    <lineage>
        <taxon>Bacteria</taxon>
        <taxon>Pseudomonadati</taxon>
        <taxon>Verrucomicrobiota</taxon>
        <taxon>Verrucomicrobiia</taxon>
        <taxon>Verrucomicrobiales</taxon>
        <taxon>Verrucomicrobiaceae</taxon>
        <taxon>Luteolibacter</taxon>
    </lineage>
</organism>
<dbReference type="KEGG" id="lamb:KBB96_19345"/>
<dbReference type="EMBL" id="CP073100">
    <property type="protein sequence ID" value="QUE50997.1"/>
    <property type="molecule type" value="Genomic_DNA"/>
</dbReference>
<feature type="chain" id="PRO_5037953227" evidence="2">
    <location>
        <begin position="25"/>
        <end position="2340"/>
    </location>
</feature>
<gene>
    <name evidence="3" type="ORF">KBB96_19345</name>
</gene>
<keyword evidence="4" id="KW-1185">Reference proteome</keyword>
<sequence length="2340" mass="227266">MKPRRQFAFLTTFVCALSAPVVHAAVVNKAATGTNLAAAASWSAAPASTDDATWISTSLTGAQTVDSPVTWNSMNFAASGVTADVSITGSAISLGSAPTTSGDVVVNSSGKNISIASDLALTGGYAAVPTVGQGATNRMQLNAASGTLTLSKVTASGSATTGDVNLWLRGAGTGVLNGVLAVDGQLAKGDAGTWTLNGSNTAAWVFTNNGALLAGNNAAFGTGTIYLGSGGGNMTLASSSSTARSFTNALDFAPASGAFTGVANFGQTTGGTGDLAFSGNVNLGTAVRGIATNANTTLSGIASGAAGGLTKTGTGSLTLTAANTYTGATTVSTGTLNLNQGGGSGTIIGSLTISSGATTNINTANGLGNAQNTRVTAITINGGTLNFANTGNNSATSIGISFTGGTLTGIASSKFDLRNNGIGDTNVTTNAAATTAIISVPTLGTPGGNTTITTAKGTTPSGVDLQISSNFVNDAGSGSAVGGATHNLTKAGAGTLLLSGTNTYTGATTVNAGTLVLDYTTNNTAKVPATNLVTLGGGTLQFTANAGAATSQTINGLTLSAASSIALSTAAGQILTADFTGTGAGVMTGLANGLNVITTGTGTAQLKIPGTTANTPFLPSVSFNSTLFARTDANNYVQAVSTANNTASDLSTWVSGATTYGTTGSAFTNSVGSGVVIDGIGFNDAAARTVTIGGGNTLTLNQGIVVSGAVGNNASLITGGSIRAASGGTLTVLNNDLTNNLTIASIIADNGGSGLLKTGSGTLVLSGANTYTGVTAINAGTLSLGAIKNLGIASPLGAPTTLANGTIAMGSATVAGTLLYTGTGDATDRPIDLAGLTGGAVIDQSGSGLLKFTSAFTATGLGSKTLTLQGSTAGTGEISGAIVDNSGTNTTSVTKAGTGTWTLSGNNTYTGATNVNAGTLVAAGSVGALSTVSPVNLGSGTLSVRNDDFGTISQGNNLTLSGSLTTTINVGNNGGATTGSTIAFGALNNGTASNAFVSTINFTGSNGYLQSFSALNLPGSTGNTTTLNPTTTSVTITGNVTNRQTSGGFDTLTLGGTSTGNAINGVISDSAIYTAVGAGDTRITKTGTSTWTLAGANTYRGPTTINGGTLAVTGSLAGSAVAVNSGGALSGTGTVGGAVTVASGGAVNLMDSTTSNLTLSSTLTLAANSNLYFDLGTFATDMLTTGAITGGANAIINLRQLAGTPINPGLYTLVNGASGSTVGATLATTRAGGYLFSLDTSLPGQINLNVSTSVAGPATTYWSGATDAVWGTAGNWNTDATSNVNTGAVPGLGTDVTFATTTPVAGNLTTTLGADFEINSLTFSSGTTGATIAGTNMLVLDATNGITSNNTSGTNTISAKVGMGGNQTWTVVGGGTLAISGIISDLSGGYALTKAGSGMLTLTGVNTYTGGTTVSAGTLQLGDGTTNPTINGNYAIASGSTLRLLYNTAGGAAPTWSKYTGAGTLALGSGKTFDTSWGTVALGSAFTGTLQVEQGRVITDPAAGGGLGGTTSVVVTNGGHLGMWQGGTFSQNFTIAGVGYGEGGGFNGALRLGNSGITTTLNGSVTLAGNTTLVAATGGFGVINGNIGESTASGLTIGDGSGVAGTFILSGTNSYTGATTVNLGMLALTKRAALYNGTTASWTAANLNVASGATAAFNVGGANEFTSADIDTLKGLSNVGAATATQGFKNGSILGLDTTNAGGNFTYATPITNHVGTVTDTLGLNKLGTGNLTLTGVNTYTGTTAVNGGTLVIGGSGSLNSGAYAGAITIASGATFNHASSAAQTLSGGISGAGALTKTGAGTLTFSTQKTYTGGTMVSQGILDITGGGGANGAIRGVATVSAGATLRLSTGDATGYDGTTRLSTLNLVGSTLNVNTAANQTLGSATVNMTGASITGIAGSNLDFFAGASTLNSLASSTTSTISGTTLAPLRQGNTTFTIAPGTTASGIDLDIQGIIRTSPSGDAATAVLTITGGGTVAFSGTNTITGSATRSLAVTGTGTTLMVGNGGTAGTLGTLNVTNNATLTFNRSDAAGSFSNIISGTGQVKQSGTGTTTLTGVNTYTGTTSVTGGTLIVTGSTVAASAVNVAIGATLGGTGTVAGTVTSAGTIAPGTTGTGTLNTGAVTLTGTYACQLDGANSDKLVSSGSLTLTGATLAISTITTPTAPSYVIATFTGATPTFTTVTGIPSGYSLDTSTAGQIKLTNSPFIAWAGSQGLTAANNGVLQDPDHDGVYNLLEYVLGGNPLTSSQSELPVQQLDTNMLHFYFLRSKQSKQDTNVTVQWGTNLGTWTDIVIPDADPNDGVVQIDATNPVFDSITVNIPRSNAVNGKLFVRLKATPKP</sequence>
<evidence type="ECO:0000313" key="4">
    <source>
        <dbReference type="Proteomes" id="UP000676169"/>
    </source>
</evidence>
<evidence type="ECO:0000256" key="1">
    <source>
        <dbReference type="ARBA" id="ARBA00022729"/>
    </source>
</evidence>